<dbReference type="InterPro" id="IPR036179">
    <property type="entry name" value="Ig-like_dom_sf"/>
</dbReference>
<dbReference type="PROSITE" id="PS50835">
    <property type="entry name" value="IG_LIKE"/>
    <property type="match status" value="1"/>
</dbReference>
<evidence type="ECO:0000256" key="2">
    <source>
        <dbReference type="ARBA" id="ARBA00022737"/>
    </source>
</evidence>
<evidence type="ECO:0000313" key="6">
    <source>
        <dbReference type="EMBL" id="KPP76801.1"/>
    </source>
</evidence>
<organism evidence="6 7">
    <name type="scientific">Scleropages formosus</name>
    <name type="common">Asian bonytongue</name>
    <name type="synonym">Osteoglossum formosum</name>
    <dbReference type="NCBI Taxonomy" id="113540"/>
    <lineage>
        <taxon>Eukaryota</taxon>
        <taxon>Metazoa</taxon>
        <taxon>Chordata</taxon>
        <taxon>Craniata</taxon>
        <taxon>Vertebrata</taxon>
        <taxon>Euteleostomi</taxon>
        <taxon>Actinopterygii</taxon>
        <taxon>Neopterygii</taxon>
        <taxon>Teleostei</taxon>
        <taxon>Osteoglossocephala</taxon>
        <taxon>Osteoglossomorpha</taxon>
        <taxon>Osteoglossiformes</taxon>
        <taxon>Osteoglossidae</taxon>
        <taxon>Scleropages</taxon>
    </lineage>
</organism>
<dbReference type="Gene3D" id="2.60.40.10">
    <property type="entry name" value="Immunoglobulins"/>
    <property type="match status" value="1"/>
</dbReference>
<dbReference type="FunFam" id="2.60.40.10:FF:000189">
    <property type="entry name" value="Neogenin isoform 3"/>
    <property type="match status" value="1"/>
</dbReference>
<dbReference type="SUPFAM" id="SSF48726">
    <property type="entry name" value="Immunoglobulin"/>
    <property type="match status" value="1"/>
</dbReference>
<dbReference type="AlphaFoldDB" id="A0A0N8K256"/>
<accession>A0A0N8K256</accession>
<dbReference type="Pfam" id="PF13927">
    <property type="entry name" value="Ig_3"/>
    <property type="match status" value="1"/>
</dbReference>
<feature type="domain" description="Ig-like" evidence="5">
    <location>
        <begin position="11"/>
        <end position="93"/>
    </location>
</feature>
<evidence type="ECO:0000256" key="1">
    <source>
        <dbReference type="ARBA" id="ARBA00009588"/>
    </source>
</evidence>
<keyword evidence="2" id="KW-0677">Repeat</keyword>
<proteinExistence type="inferred from homology"/>
<evidence type="ECO:0000313" key="7">
    <source>
        <dbReference type="Proteomes" id="UP000034805"/>
    </source>
</evidence>
<keyword evidence="4" id="KW-0393">Immunoglobulin domain</keyword>
<protein>
    <recommendedName>
        <fullName evidence="5">Ig-like domain-containing protein</fullName>
    </recommendedName>
</protein>
<reference evidence="6 7" key="1">
    <citation type="submission" date="2015-08" db="EMBL/GenBank/DDBJ databases">
        <title>The genome of the Asian arowana (Scleropages formosus).</title>
        <authorList>
            <person name="Tan M.H."/>
            <person name="Gan H.M."/>
            <person name="Croft L.J."/>
            <person name="Austin C.M."/>
        </authorList>
    </citation>
    <scope>NUCLEOTIDE SEQUENCE [LARGE SCALE GENOMIC DNA]</scope>
    <source>
        <strain evidence="6">Aro1</strain>
    </source>
</reference>
<dbReference type="EMBL" id="JARO02000989">
    <property type="protein sequence ID" value="KPP76801.1"/>
    <property type="molecule type" value="Genomic_DNA"/>
</dbReference>
<comment type="similarity">
    <text evidence="1">Belongs to the immunoglobulin superfamily. DCC family.</text>
</comment>
<evidence type="ECO:0000259" key="5">
    <source>
        <dbReference type="PROSITE" id="PS50835"/>
    </source>
</evidence>
<evidence type="ECO:0000256" key="3">
    <source>
        <dbReference type="ARBA" id="ARBA00023157"/>
    </source>
</evidence>
<evidence type="ECO:0000256" key="4">
    <source>
        <dbReference type="ARBA" id="ARBA00023319"/>
    </source>
</evidence>
<sequence length="266" mass="28681">MSSVSFAGLNPRPFAAFGFAVEPADTVAIRGAPAVLNCSVLGDMPARVEWKKDGTFLNLASEERRQLLTDGSLLITNVVHSKHNKPDEGVYQCAKRAGSVWEERRLPRFAPNFSTGPLGAWELSGVAATIRCSESGGFLPGVEFAVGGAEGGDLFCVWGFRSKADPVRNVLLRCFEPFDQPNHMILNVPFLIRLVSLLPAPATSFSRQVYAGPLFGEPLPQPVISPLLAARRGDQEVNCGVIRSRPSRSNCEGNCDAAAAPEMARR</sequence>
<keyword evidence="3" id="KW-1015">Disulfide bond</keyword>
<comment type="caution">
    <text evidence="6">The sequence shown here is derived from an EMBL/GenBank/DDBJ whole genome shotgun (WGS) entry which is preliminary data.</text>
</comment>
<name>A0A0N8K256_SCLFO</name>
<gene>
    <name evidence="6" type="ORF">Z043_103820</name>
</gene>
<dbReference type="InterPro" id="IPR013783">
    <property type="entry name" value="Ig-like_fold"/>
</dbReference>
<dbReference type="Proteomes" id="UP000034805">
    <property type="component" value="Unassembled WGS sequence"/>
</dbReference>
<dbReference type="InterPro" id="IPR007110">
    <property type="entry name" value="Ig-like_dom"/>
</dbReference>